<dbReference type="InterPro" id="IPR047187">
    <property type="entry name" value="SF1_C_Upf1"/>
</dbReference>
<dbReference type="InterPro" id="IPR050534">
    <property type="entry name" value="Coronavir_polyprotein_1ab"/>
</dbReference>
<dbReference type="AlphaFoldDB" id="A0A8J4UAN0"/>
<accession>A0A8J4UAN0</accession>
<keyword evidence="3" id="KW-0378">Hydrolase</keyword>
<evidence type="ECO:0000259" key="7">
    <source>
        <dbReference type="Pfam" id="PF13087"/>
    </source>
</evidence>
<reference evidence="8" key="1">
    <citation type="submission" date="2020-07" db="EMBL/GenBank/DDBJ databases">
        <title>Clarias magur genome sequencing, assembly and annotation.</title>
        <authorList>
            <person name="Kushwaha B."/>
            <person name="Kumar R."/>
            <person name="Das P."/>
            <person name="Joshi C.G."/>
            <person name="Kumar D."/>
            <person name="Nagpure N.S."/>
            <person name="Pandey M."/>
            <person name="Agarwal S."/>
            <person name="Srivastava S."/>
            <person name="Singh M."/>
            <person name="Sahoo L."/>
            <person name="Jayasankar P."/>
            <person name="Meher P.K."/>
            <person name="Koringa P.G."/>
            <person name="Iquebal M.A."/>
            <person name="Das S.P."/>
            <person name="Bit A."/>
            <person name="Patnaik S."/>
            <person name="Patel N."/>
            <person name="Shah T.M."/>
            <person name="Hinsu A."/>
            <person name="Jena J.K."/>
        </authorList>
    </citation>
    <scope>NUCLEOTIDE SEQUENCE</scope>
    <source>
        <strain evidence="8">CIFAMagur01</strain>
        <tissue evidence="8">Testis</tissue>
    </source>
</reference>
<sequence length="509" mass="57836">QYEHAIKNIKKANNLVKDIAIGTVFSAYNTPKEPEPVYANMDHKLDLPPLNRSQKRAVEKALKNPFTVIQGPPGTGKTVVGVHITYRFYKKNKHYEAPNKSTKPRQDASLDKKIPKKCGILYCGPSNKSVDIVAEQLLKLKGILKPLRIYCDQMEMREYPYPGSDLKLCLRSLRDEKPKEALRHISLMHLVRQPDNPHSAEISHLENGMQEFNTERYKAVLKEARKHELQKHDVILCTCSTALKPILMETMDFRQILIDECAMATEPEAFIPLVSHKPEQIVLLGDHKQIRPIVTCARVKELGMDQSLFERYMDRALMLDTQYRMHEHICEFPSEEFYGGKLRTGPKRRTCLLLDRNDAPTAILFGHVEGEEISLVVSTAAGNERSAANEQEAEQAVRVANLLVRQSRVKPEDIAILTPYNAQMCKIKEMLGQKKNQAVQDVSVCTIMKSQGSEWRYVILSTVRSCPFSEIEKESYISKGWLGKKLGFITDPNQVNVAITRAQDGLCIL</sequence>
<dbReference type="OrthoDB" id="2285229at2759"/>
<evidence type="ECO:0000313" key="8">
    <source>
        <dbReference type="EMBL" id="KAF5894207.1"/>
    </source>
</evidence>
<feature type="domain" description="DNA2/NAM7 helicase helicase" evidence="6">
    <location>
        <begin position="50"/>
        <end position="294"/>
    </location>
</feature>
<dbReference type="GO" id="GO:0016787">
    <property type="term" value="F:hydrolase activity"/>
    <property type="evidence" value="ECO:0007669"/>
    <property type="project" value="UniProtKB-KW"/>
</dbReference>
<evidence type="ECO:0000256" key="2">
    <source>
        <dbReference type="ARBA" id="ARBA00022741"/>
    </source>
</evidence>
<evidence type="ECO:0000256" key="4">
    <source>
        <dbReference type="ARBA" id="ARBA00022806"/>
    </source>
</evidence>
<proteinExistence type="inferred from homology"/>
<dbReference type="PANTHER" id="PTHR43788:SF10">
    <property type="entry name" value="HELICASE WITH ZINC FINGER 2, TRANSCRIPTIONAL COACTIVATOR"/>
    <property type="match status" value="1"/>
</dbReference>
<evidence type="ECO:0000256" key="5">
    <source>
        <dbReference type="ARBA" id="ARBA00022840"/>
    </source>
</evidence>
<keyword evidence="9" id="KW-1185">Reference proteome</keyword>
<dbReference type="Pfam" id="PF13087">
    <property type="entry name" value="AAA_12"/>
    <property type="match status" value="1"/>
</dbReference>
<organism evidence="8 9">
    <name type="scientific">Clarias magur</name>
    <name type="common">Asian catfish</name>
    <name type="synonym">Macropteronotus magur</name>
    <dbReference type="NCBI Taxonomy" id="1594786"/>
    <lineage>
        <taxon>Eukaryota</taxon>
        <taxon>Metazoa</taxon>
        <taxon>Chordata</taxon>
        <taxon>Craniata</taxon>
        <taxon>Vertebrata</taxon>
        <taxon>Euteleostomi</taxon>
        <taxon>Actinopterygii</taxon>
        <taxon>Neopterygii</taxon>
        <taxon>Teleostei</taxon>
        <taxon>Ostariophysi</taxon>
        <taxon>Siluriformes</taxon>
        <taxon>Clariidae</taxon>
        <taxon>Clarias</taxon>
    </lineage>
</organism>
<evidence type="ECO:0000313" key="9">
    <source>
        <dbReference type="Proteomes" id="UP000727407"/>
    </source>
</evidence>
<keyword evidence="5" id="KW-0067">ATP-binding</keyword>
<dbReference type="InterPro" id="IPR041677">
    <property type="entry name" value="DNA2/NAM7_AAA_11"/>
</dbReference>
<dbReference type="InterPro" id="IPR041679">
    <property type="entry name" value="DNA2/NAM7-like_C"/>
</dbReference>
<dbReference type="GO" id="GO:0043139">
    <property type="term" value="F:5'-3' DNA helicase activity"/>
    <property type="evidence" value="ECO:0007669"/>
    <property type="project" value="TreeGrafter"/>
</dbReference>
<feature type="domain" description="DNA2/NAM7 helicase-like C-terminal" evidence="7">
    <location>
        <begin position="304"/>
        <end position="509"/>
    </location>
</feature>
<dbReference type="CDD" id="cd18808">
    <property type="entry name" value="SF1_C_Upf1"/>
    <property type="match status" value="1"/>
</dbReference>
<dbReference type="SUPFAM" id="SSF52540">
    <property type="entry name" value="P-loop containing nucleoside triphosphate hydrolases"/>
    <property type="match status" value="1"/>
</dbReference>
<evidence type="ECO:0000256" key="3">
    <source>
        <dbReference type="ARBA" id="ARBA00022801"/>
    </source>
</evidence>
<dbReference type="EMBL" id="QNUK01000385">
    <property type="protein sequence ID" value="KAF5894207.1"/>
    <property type="molecule type" value="Genomic_DNA"/>
</dbReference>
<name>A0A8J4UAN0_CLAMG</name>
<gene>
    <name evidence="8" type="primary">helz2</name>
    <name evidence="8" type="ORF">DAT39_016080</name>
</gene>
<evidence type="ECO:0000256" key="1">
    <source>
        <dbReference type="ARBA" id="ARBA00007913"/>
    </source>
</evidence>
<keyword evidence="2" id="KW-0547">Nucleotide-binding</keyword>
<evidence type="ECO:0000259" key="6">
    <source>
        <dbReference type="Pfam" id="PF13086"/>
    </source>
</evidence>
<dbReference type="PANTHER" id="PTHR43788">
    <property type="entry name" value="DNA2/NAM7 HELICASE FAMILY MEMBER"/>
    <property type="match status" value="1"/>
</dbReference>
<protein>
    <submittedName>
        <fullName evidence="8">Helicase with zinc finger domain 2</fullName>
    </submittedName>
</protein>
<comment type="similarity">
    <text evidence="1">Belongs to the DNA2/NAM7 helicase family.</text>
</comment>
<dbReference type="Pfam" id="PF13086">
    <property type="entry name" value="AAA_11"/>
    <property type="match status" value="1"/>
</dbReference>
<keyword evidence="4 8" id="KW-0347">Helicase</keyword>
<comment type="caution">
    <text evidence="8">The sequence shown here is derived from an EMBL/GenBank/DDBJ whole genome shotgun (WGS) entry which is preliminary data.</text>
</comment>
<feature type="non-terminal residue" evidence="8">
    <location>
        <position position="1"/>
    </location>
</feature>
<dbReference type="GO" id="GO:0005524">
    <property type="term" value="F:ATP binding"/>
    <property type="evidence" value="ECO:0007669"/>
    <property type="project" value="UniProtKB-KW"/>
</dbReference>
<feature type="non-terminal residue" evidence="8">
    <location>
        <position position="509"/>
    </location>
</feature>
<dbReference type="Gene3D" id="3.40.50.300">
    <property type="entry name" value="P-loop containing nucleotide triphosphate hydrolases"/>
    <property type="match status" value="2"/>
</dbReference>
<dbReference type="InterPro" id="IPR027417">
    <property type="entry name" value="P-loop_NTPase"/>
</dbReference>
<dbReference type="Proteomes" id="UP000727407">
    <property type="component" value="Unassembled WGS sequence"/>
</dbReference>